<name>A0A1I5RDT1_9GAMM</name>
<organism evidence="2 3">
    <name type="scientific">Enterovibrio norvegicus DSM 15893</name>
    <dbReference type="NCBI Taxonomy" id="1121869"/>
    <lineage>
        <taxon>Bacteria</taxon>
        <taxon>Pseudomonadati</taxon>
        <taxon>Pseudomonadota</taxon>
        <taxon>Gammaproteobacteria</taxon>
        <taxon>Vibrionales</taxon>
        <taxon>Vibrionaceae</taxon>
        <taxon>Enterovibrio</taxon>
    </lineage>
</organism>
<evidence type="ECO:0000313" key="3">
    <source>
        <dbReference type="Proteomes" id="UP000182692"/>
    </source>
</evidence>
<dbReference type="AlphaFoldDB" id="A0A1I5RDT1"/>
<feature type="region of interest" description="Disordered" evidence="1">
    <location>
        <begin position="23"/>
        <end position="53"/>
    </location>
</feature>
<feature type="compositionally biased region" description="Basic and acidic residues" evidence="1">
    <location>
        <begin position="31"/>
        <end position="43"/>
    </location>
</feature>
<dbReference type="EMBL" id="FOWR01000017">
    <property type="protein sequence ID" value="SFP56096.1"/>
    <property type="molecule type" value="Genomic_DNA"/>
</dbReference>
<proteinExistence type="predicted"/>
<accession>A0A1I5RDT1</accession>
<protein>
    <submittedName>
        <fullName evidence="2">Uncharacterized protein</fullName>
    </submittedName>
</protein>
<evidence type="ECO:0000256" key="1">
    <source>
        <dbReference type="SAM" id="MobiDB-lite"/>
    </source>
</evidence>
<dbReference type="STRING" id="1121869.SAMN03084138_02522"/>
<dbReference type="Proteomes" id="UP000182692">
    <property type="component" value="Unassembled WGS sequence"/>
</dbReference>
<reference evidence="2 3" key="1">
    <citation type="submission" date="2016-10" db="EMBL/GenBank/DDBJ databases">
        <authorList>
            <person name="de Groot N.N."/>
        </authorList>
    </citation>
    <scope>NUCLEOTIDE SEQUENCE [LARGE SCALE GENOMIC DNA]</scope>
    <source>
        <strain evidence="2 3">DSM 15893</strain>
    </source>
</reference>
<gene>
    <name evidence="2" type="ORF">SAMN03084138_02522</name>
</gene>
<sequence length="53" mass="6152">MYYSYMFKGKVVLISYCEVREKHKRKKAQAKSREGKETEKREAGCASFSLGLT</sequence>
<evidence type="ECO:0000313" key="2">
    <source>
        <dbReference type="EMBL" id="SFP56096.1"/>
    </source>
</evidence>